<dbReference type="Pfam" id="PF00005">
    <property type="entry name" value="ABC_tran"/>
    <property type="match status" value="1"/>
</dbReference>
<dbReference type="GO" id="GO:0016887">
    <property type="term" value="F:ATP hydrolysis activity"/>
    <property type="evidence" value="ECO:0007669"/>
    <property type="project" value="InterPro"/>
</dbReference>
<keyword evidence="5" id="KW-0029">Amino-acid transport</keyword>
<dbReference type="InterPro" id="IPR027417">
    <property type="entry name" value="P-loop_NTPase"/>
</dbReference>
<evidence type="ECO:0000256" key="2">
    <source>
        <dbReference type="ARBA" id="ARBA00022448"/>
    </source>
</evidence>
<dbReference type="RefSeq" id="WP_185054187.1">
    <property type="nucleotide sequence ID" value="NZ_BAABIX010000012.1"/>
</dbReference>
<keyword evidence="8" id="KW-1185">Reference proteome</keyword>
<name>A0A840P7D5_9ACTN</name>
<comment type="similarity">
    <text evidence="1">Belongs to the ABC transporter superfamily.</text>
</comment>
<keyword evidence="3" id="KW-0547">Nucleotide-binding</keyword>
<evidence type="ECO:0000313" key="7">
    <source>
        <dbReference type="EMBL" id="MBB5137254.1"/>
    </source>
</evidence>
<gene>
    <name evidence="7" type="ORF">HNP84_007006</name>
</gene>
<dbReference type="InterPro" id="IPR052156">
    <property type="entry name" value="BCAA_Transport_ATP-bd_LivF"/>
</dbReference>
<evidence type="ECO:0000256" key="5">
    <source>
        <dbReference type="ARBA" id="ARBA00022970"/>
    </source>
</evidence>
<accession>A0A840P7D5</accession>
<dbReference type="PANTHER" id="PTHR43820:SF4">
    <property type="entry name" value="HIGH-AFFINITY BRANCHED-CHAIN AMINO ACID TRANSPORT ATP-BINDING PROTEIN LIVF"/>
    <property type="match status" value="1"/>
</dbReference>
<feature type="domain" description="ABC transporter" evidence="6">
    <location>
        <begin position="10"/>
        <end position="248"/>
    </location>
</feature>
<dbReference type="InterPro" id="IPR003439">
    <property type="entry name" value="ABC_transporter-like_ATP-bd"/>
</dbReference>
<evidence type="ECO:0000256" key="4">
    <source>
        <dbReference type="ARBA" id="ARBA00022840"/>
    </source>
</evidence>
<dbReference type="GO" id="GO:0005524">
    <property type="term" value="F:ATP binding"/>
    <property type="evidence" value="ECO:0007669"/>
    <property type="project" value="UniProtKB-KW"/>
</dbReference>
<keyword evidence="2" id="KW-0813">Transport</keyword>
<dbReference type="EMBL" id="JACHGN010000017">
    <property type="protein sequence ID" value="MBB5137254.1"/>
    <property type="molecule type" value="Genomic_DNA"/>
</dbReference>
<evidence type="ECO:0000256" key="3">
    <source>
        <dbReference type="ARBA" id="ARBA00022741"/>
    </source>
</evidence>
<comment type="caution">
    <text evidence="7">The sequence shown here is derived from an EMBL/GenBank/DDBJ whole genome shotgun (WGS) entry which is preliminary data.</text>
</comment>
<dbReference type="GO" id="GO:0015807">
    <property type="term" value="P:L-amino acid transport"/>
    <property type="evidence" value="ECO:0007669"/>
    <property type="project" value="TreeGrafter"/>
</dbReference>
<dbReference type="GO" id="GO:0015658">
    <property type="term" value="F:branched-chain amino acid transmembrane transporter activity"/>
    <property type="evidence" value="ECO:0007669"/>
    <property type="project" value="TreeGrafter"/>
</dbReference>
<dbReference type="SMART" id="SM00382">
    <property type="entry name" value="AAA"/>
    <property type="match status" value="1"/>
</dbReference>
<sequence length="264" mass="27624">MTTRPRGLAVALDEVTAEYFADQPILDGLSLHAPAGKISVIIGPNGSGKSTALRVLAGFLRPSRGEVWLIDGSSRTSIGAGPPHLRSGLGIGYVPQGHSVFPAMSVYDNLLVGAWPIRRERRRARRTIQELFDRYPVLAGKRGAAAGSLSGGQQRILELARALVPDPAVVLVDEPSAGVAPAVAATMYQELEALRDEGRTVVLVDQDLRPALAIADVVHVLQSGRCVSSGSSRELGADLDALVRSWLSAGGDAPSARAARGGAS</sequence>
<dbReference type="Proteomes" id="UP000578449">
    <property type="component" value="Unassembled WGS sequence"/>
</dbReference>
<evidence type="ECO:0000259" key="6">
    <source>
        <dbReference type="PROSITE" id="PS50893"/>
    </source>
</evidence>
<reference evidence="7 8" key="1">
    <citation type="submission" date="2020-08" db="EMBL/GenBank/DDBJ databases">
        <title>Genomic Encyclopedia of Type Strains, Phase IV (KMG-IV): sequencing the most valuable type-strain genomes for metagenomic binning, comparative biology and taxonomic classification.</title>
        <authorList>
            <person name="Goeker M."/>
        </authorList>
    </citation>
    <scope>NUCLEOTIDE SEQUENCE [LARGE SCALE GENOMIC DNA]</scope>
    <source>
        <strain evidence="7 8">DSM 45615</strain>
    </source>
</reference>
<organism evidence="7 8">
    <name type="scientific">Thermocatellispora tengchongensis</name>
    <dbReference type="NCBI Taxonomy" id="1073253"/>
    <lineage>
        <taxon>Bacteria</taxon>
        <taxon>Bacillati</taxon>
        <taxon>Actinomycetota</taxon>
        <taxon>Actinomycetes</taxon>
        <taxon>Streptosporangiales</taxon>
        <taxon>Streptosporangiaceae</taxon>
        <taxon>Thermocatellispora</taxon>
    </lineage>
</organism>
<dbReference type="SUPFAM" id="SSF52540">
    <property type="entry name" value="P-loop containing nucleoside triphosphate hydrolases"/>
    <property type="match status" value="1"/>
</dbReference>
<dbReference type="Gene3D" id="3.40.50.300">
    <property type="entry name" value="P-loop containing nucleotide triphosphate hydrolases"/>
    <property type="match status" value="1"/>
</dbReference>
<protein>
    <submittedName>
        <fullName evidence="7">Branched-chain amino acid transport system ATP-binding protein</fullName>
    </submittedName>
</protein>
<dbReference type="InterPro" id="IPR003593">
    <property type="entry name" value="AAA+_ATPase"/>
</dbReference>
<keyword evidence="4 7" id="KW-0067">ATP-binding</keyword>
<evidence type="ECO:0000256" key="1">
    <source>
        <dbReference type="ARBA" id="ARBA00005417"/>
    </source>
</evidence>
<proteinExistence type="inferred from homology"/>
<dbReference type="PROSITE" id="PS50893">
    <property type="entry name" value="ABC_TRANSPORTER_2"/>
    <property type="match status" value="1"/>
</dbReference>
<evidence type="ECO:0000313" key="8">
    <source>
        <dbReference type="Proteomes" id="UP000578449"/>
    </source>
</evidence>
<dbReference type="AlphaFoldDB" id="A0A840P7D5"/>
<dbReference type="PANTHER" id="PTHR43820">
    <property type="entry name" value="HIGH-AFFINITY BRANCHED-CHAIN AMINO ACID TRANSPORT ATP-BINDING PROTEIN LIVF"/>
    <property type="match status" value="1"/>
</dbReference>